<evidence type="ECO:0000313" key="3">
    <source>
        <dbReference type="Proteomes" id="UP000024635"/>
    </source>
</evidence>
<dbReference type="AlphaFoldDB" id="A0A016S943"/>
<organism evidence="2 3">
    <name type="scientific">Ancylostoma ceylanicum</name>
    <dbReference type="NCBI Taxonomy" id="53326"/>
    <lineage>
        <taxon>Eukaryota</taxon>
        <taxon>Metazoa</taxon>
        <taxon>Ecdysozoa</taxon>
        <taxon>Nematoda</taxon>
        <taxon>Chromadorea</taxon>
        <taxon>Rhabditida</taxon>
        <taxon>Rhabditina</taxon>
        <taxon>Rhabditomorpha</taxon>
        <taxon>Strongyloidea</taxon>
        <taxon>Ancylostomatidae</taxon>
        <taxon>Ancylostomatinae</taxon>
        <taxon>Ancylostoma</taxon>
    </lineage>
</organism>
<proteinExistence type="predicted"/>
<evidence type="ECO:0000313" key="2">
    <source>
        <dbReference type="EMBL" id="EYB86872.1"/>
    </source>
</evidence>
<feature type="region of interest" description="Disordered" evidence="1">
    <location>
        <begin position="1"/>
        <end position="20"/>
    </location>
</feature>
<evidence type="ECO:0000256" key="1">
    <source>
        <dbReference type="SAM" id="MobiDB-lite"/>
    </source>
</evidence>
<name>A0A016S943_9BILA</name>
<comment type="caution">
    <text evidence="2">The sequence shown here is derived from an EMBL/GenBank/DDBJ whole genome shotgun (WGS) entry which is preliminary data.</text>
</comment>
<feature type="region of interest" description="Disordered" evidence="1">
    <location>
        <begin position="54"/>
        <end position="74"/>
    </location>
</feature>
<accession>A0A016S943</accession>
<protein>
    <submittedName>
        <fullName evidence="2">Uncharacterized protein</fullName>
    </submittedName>
</protein>
<feature type="compositionally biased region" description="Basic and acidic residues" evidence="1">
    <location>
        <begin position="7"/>
        <end position="17"/>
    </location>
</feature>
<dbReference type="Proteomes" id="UP000024635">
    <property type="component" value="Unassembled WGS sequence"/>
</dbReference>
<gene>
    <name evidence="2" type="primary">Acey_s0272.g945</name>
    <name evidence="2" type="ORF">Y032_0272g945</name>
</gene>
<keyword evidence="3" id="KW-1185">Reference proteome</keyword>
<reference evidence="3" key="1">
    <citation type="journal article" date="2015" name="Nat. Genet.">
        <title>The genome and transcriptome of the zoonotic hookworm Ancylostoma ceylanicum identify infection-specific gene families.</title>
        <authorList>
            <person name="Schwarz E.M."/>
            <person name="Hu Y."/>
            <person name="Antoshechkin I."/>
            <person name="Miller M.M."/>
            <person name="Sternberg P.W."/>
            <person name="Aroian R.V."/>
        </authorList>
    </citation>
    <scope>NUCLEOTIDE SEQUENCE</scope>
    <source>
        <strain evidence="3">HY135</strain>
    </source>
</reference>
<dbReference type="EMBL" id="JARK01001608">
    <property type="protein sequence ID" value="EYB86872.1"/>
    <property type="molecule type" value="Genomic_DNA"/>
</dbReference>
<sequence>MCGFIADNRESTADRPRTVAPPWEETSELVMNRETCAGPPREAKLLRVYRGHVRSHHGHVGAQRGSDVTPGSPP</sequence>